<evidence type="ECO:0000313" key="2">
    <source>
        <dbReference type="EMBL" id="MBL3609574.1"/>
    </source>
</evidence>
<reference evidence="2 3" key="1">
    <citation type="submission" date="2021-01" db="EMBL/GenBank/DDBJ databases">
        <title>Draft genomes of Rhodovulum sulfidophilum.</title>
        <authorList>
            <person name="Guzman M.S."/>
        </authorList>
    </citation>
    <scope>NUCLEOTIDE SEQUENCE [LARGE SCALE GENOMIC DNA]</scope>
    <source>
        <strain evidence="2 3">AB35</strain>
    </source>
</reference>
<keyword evidence="1" id="KW-0812">Transmembrane</keyword>
<keyword evidence="1" id="KW-0472">Membrane</keyword>
<dbReference type="Proteomes" id="UP000604473">
    <property type="component" value="Unassembled WGS sequence"/>
</dbReference>
<proteinExistence type="predicted"/>
<protein>
    <submittedName>
        <fullName evidence="2">Uncharacterized protein</fullName>
    </submittedName>
</protein>
<keyword evidence="1" id="KW-1133">Transmembrane helix</keyword>
<evidence type="ECO:0000313" key="3">
    <source>
        <dbReference type="Proteomes" id="UP000604473"/>
    </source>
</evidence>
<organism evidence="2 3">
    <name type="scientific">Rhodovulum sulfidophilum</name>
    <name type="common">Rhodobacter sulfidophilus</name>
    <dbReference type="NCBI Taxonomy" id="35806"/>
    <lineage>
        <taxon>Bacteria</taxon>
        <taxon>Pseudomonadati</taxon>
        <taxon>Pseudomonadota</taxon>
        <taxon>Alphaproteobacteria</taxon>
        <taxon>Rhodobacterales</taxon>
        <taxon>Paracoccaceae</taxon>
        <taxon>Rhodovulum</taxon>
    </lineage>
</organism>
<accession>A0ABS1RU22</accession>
<feature type="transmembrane region" description="Helical" evidence="1">
    <location>
        <begin position="51"/>
        <end position="69"/>
    </location>
</feature>
<dbReference type="EMBL" id="JAESJJ010000016">
    <property type="protein sequence ID" value="MBL3609574.1"/>
    <property type="molecule type" value="Genomic_DNA"/>
</dbReference>
<feature type="transmembrane region" description="Helical" evidence="1">
    <location>
        <begin position="123"/>
        <end position="143"/>
    </location>
</feature>
<name>A0ABS1RU22_RHOSU</name>
<sequence>MSIWRALRTWGHLNAPTIGDELNLPALRYSLRMVDEDTLEVQRFDNGWLRLGAWFCFFLMMYFVVLSWWEQNILWDNIQIWLNSEAYFREGYLRRIELGRTSALEKDFPEFYKGMMEMHGDRWIGGAIFLALPTFFFIAACIWPRYRPIRFNRKLGIAYTWSWGRFFLSRSDPSLGLGRGVGDFDLMLRRFTIVRAGVGSRQSHSIGALVLRLRHHRWTRYKESWTLGVFPPACFYQNSQISIAISDFLTNPVRPDWCEALELQPSPLSWAHRLALRIVNFSLLPAWWPRRTQKMIRRHLEIRAAEEKAAAEAREALRRRANGMD</sequence>
<gene>
    <name evidence="2" type="ORF">JMM60_12310</name>
</gene>
<keyword evidence="3" id="KW-1185">Reference proteome</keyword>
<comment type="caution">
    <text evidence="2">The sequence shown here is derived from an EMBL/GenBank/DDBJ whole genome shotgun (WGS) entry which is preliminary data.</text>
</comment>
<dbReference type="RefSeq" id="WP_202249431.1">
    <property type="nucleotide sequence ID" value="NZ_JAESJJ010000016.1"/>
</dbReference>
<evidence type="ECO:0000256" key="1">
    <source>
        <dbReference type="SAM" id="Phobius"/>
    </source>
</evidence>